<proteinExistence type="predicted"/>
<dbReference type="RefSeq" id="WP_095067092.1">
    <property type="nucleotide sequence ID" value="NZ_RBRY01000063.1"/>
</dbReference>
<name>A0A3M4W4D4_PSECI</name>
<sequence length="375" mass="43235">MSAREIKRLTEQGFKIDEEGSSNINLALISLRLALKAYFSTYKSFSYRIRALDAQHGSTEEEIIFNHRPAYCEAYAECIVHFQHFAELTCKSFLRNDHQLLADSVIKAPELLYKLVHKKKLTVEEEQKLFSAEFGESLNRLKELVKSGQLKGSNKLGFIFEYCDALVQLNSLRNRVWHRGLYVLKYTALDEFVGRYLLPYVVATLKHPMFRGEEVNWKYRSLACGTDPIAEIVKHFKDEVYDLGKVAFLKEMGRAAYENRLPPVVKKGTKSKLDKKFTFGAIFGSRRRERAERIAKSEAALDYNHVTECPVCGAKSLIVHEETDFDYDEETDEPVSYRRYTHEVHCENCTFTLEDAVKNAGDYGIHGIKDFFVTD</sequence>
<dbReference type="Proteomes" id="UP000278332">
    <property type="component" value="Unassembled WGS sequence"/>
</dbReference>
<dbReference type="EMBL" id="RBRY01000063">
    <property type="protein sequence ID" value="RMR59028.1"/>
    <property type="molecule type" value="Genomic_DNA"/>
</dbReference>
<evidence type="ECO:0000313" key="1">
    <source>
        <dbReference type="EMBL" id="RMR59028.1"/>
    </source>
</evidence>
<organism evidence="1 2">
    <name type="scientific">Pseudomonas cichorii</name>
    <dbReference type="NCBI Taxonomy" id="36746"/>
    <lineage>
        <taxon>Bacteria</taxon>
        <taxon>Pseudomonadati</taxon>
        <taxon>Pseudomonadota</taxon>
        <taxon>Gammaproteobacteria</taxon>
        <taxon>Pseudomonadales</taxon>
        <taxon>Pseudomonadaceae</taxon>
        <taxon>Pseudomonas</taxon>
    </lineage>
</organism>
<comment type="caution">
    <text evidence="1">The sequence shown here is derived from an EMBL/GenBank/DDBJ whole genome shotgun (WGS) entry which is preliminary data.</text>
</comment>
<accession>A0A3M4W4D4</accession>
<gene>
    <name evidence="1" type="ORF">ALP84_00830</name>
</gene>
<protein>
    <submittedName>
        <fullName evidence="1">Uncharacterized protein</fullName>
    </submittedName>
</protein>
<dbReference type="AlphaFoldDB" id="A0A3M4W4D4"/>
<reference evidence="1 2" key="1">
    <citation type="submission" date="2018-08" db="EMBL/GenBank/DDBJ databases">
        <title>Recombination of ecologically and evolutionarily significant loci maintains genetic cohesion in the Pseudomonas syringae species complex.</title>
        <authorList>
            <person name="Dillon M."/>
            <person name="Thakur S."/>
            <person name="Almeida R.N.D."/>
            <person name="Weir B.S."/>
            <person name="Guttman D.S."/>
        </authorList>
    </citation>
    <scope>NUCLEOTIDE SEQUENCE [LARGE SCALE GENOMIC DNA]</scope>
    <source>
        <strain evidence="1 2">ICMP 6917</strain>
    </source>
</reference>
<evidence type="ECO:0000313" key="2">
    <source>
        <dbReference type="Proteomes" id="UP000278332"/>
    </source>
</evidence>